<dbReference type="EMBL" id="LOMO01000001">
    <property type="protein sequence ID" value="KXY51398.1"/>
    <property type="molecule type" value="Genomic_DNA"/>
</dbReference>
<accession>A0A9X0MKH8</accession>
<sequence>MIMTILIENQIKSMQVTLQGESIHINELVHKTKRWNSFKETLFMKSRNVHMDLQRVKHEFGRVDIQHDIAEELNTIIFSSFSKYGNVFLTFLVRENMLMFQSVRIEECSAEETDFLYALV</sequence>
<evidence type="ECO:0000313" key="1">
    <source>
        <dbReference type="EMBL" id="KXY51398.1"/>
    </source>
</evidence>
<dbReference type="AlphaFoldDB" id="A0A9X0MKH8"/>
<evidence type="ECO:0000313" key="2">
    <source>
        <dbReference type="Proteomes" id="UP000075476"/>
    </source>
</evidence>
<organism evidence="1 2">
    <name type="scientific">Bacillus cereus</name>
    <dbReference type="NCBI Taxonomy" id="1396"/>
    <lineage>
        <taxon>Bacteria</taxon>
        <taxon>Bacillati</taxon>
        <taxon>Bacillota</taxon>
        <taxon>Bacilli</taxon>
        <taxon>Bacillales</taxon>
        <taxon>Bacillaceae</taxon>
        <taxon>Bacillus</taxon>
        <taxon>Bacillus cereus group</taxon>
    </lineage>
</organism>
<protein>
    <submittedName>
        <fullName evidence="1">Uncharacterized protein</fullName>
    </submittedName>
</protein>
<reference evidence="1 2" key="1">
    <citation type="submission" date="2015-12" db="EMBL/GenBank/DDBJ databases">
        <title>Bacillus cereus Group isolate.</title>
        <authorList>
            <person name="Kovac J."/>
        </authorList>
    </citation>
    <scope>NUCLEOTIDE SEQUENCE [LARGE SCALE GENOMIC DNA]</scope>
    <source>
        <strain evidence="1 2">FSL K6-0073</strain>
    </source>
</reference>
<name>A0A9X0MKH8_BACCE</name>
<proteinExistence type="predicted"/>
<gene>
    <name evidence="1" type="ORF">AT268_33530</name>
</gene>
<comment type="caution">
    <text evidence="1">The sequence shown here is derived from an EMBL/GenBank/DDBJ whole genome shotgun (WGS) entry which is preliminary data.</text>
</comment>
<dbReference type="Proteomes" id="UP000075476">
    <property type="component" value="Unassembled WGS sequence"/>
</dbReference>